<dbReference type="InterPro" id="IPR032104">
    <property type="entry name" value="Spaetzle"/>
</dbReference>
<evidence type="ECO:0000256" key="2">
    <source>
        <dbReference type="ARBA" id="ARBA00023157"/>
    </source>
</evidence>
<feature type="chain" id="PRO_5036449824" evidence="4">
    <location>
        <begin position="26"/>
        <end position="264"/>
    </location>
</feature>
<keyword evidence="2" id="KW-1015">Disulfide bond</keyword>
<dbReference type="OrthoDB" id="6359065at2759"/>
<protein>
    <submittedName>
        <fullName evidence="6">Protein spaetzle</fullName>
    </submittedName>
</protein>
<dbReference type="GO" id="GO:0021556">
    <property type="term" value="P:central nervous system formation"/>
    <property type="evidence" value="ECO:0007669"/>
    <property type="project" value="TreeGrafter"/>
</dbReference>
<dbReference type="PANTHER" id="PTHR23199">
    <property type="entry name" value="NEUROTROPHIN 1-RELATED"/>
    <property type="match status" value="1"/>
</dbReference>
<feature type="signal peptide" evidence="4">
    <location>
        <begin position="1"/>
        <end position="25"/>
    </location>
</feature>
<reference evidence="6" key="1">
    <citation type="submission" date="2020-07" db="EMBL/GenBank/DDBJ databases">
        <title>Multicomponent nature underlies the extraordinary mechanical properties of spider dragline silk.</title>
        <authorList>
            <person name="Kono N."/>
            <person name="Nakamura H."/>
            <person name="Mori M."/>
            <person name="Yoshida Y."/>
            <person name="Ohtoshi R."/>
            <person name="Malay A.D."/>
            <person name="Moran D.A.P."/>
            <person name="Tomita M."/>
            <person name="Numata K."/>
            <person name="Arakawa K."/>
        </authorList>
    </citation>
    <scope>NUCLEOTIDE SEQUENCE</scope>
</reference>
<comment type="caution">
    <text evidence="6">The sequence shown here is derived from an EMBL/GenBank/DDBJ whole genome shotgun (WGS) entry which is preliminary data.</text>
</comment>
<name>A0A8X6GGP8_TRICU</name>
<dbReference type="AlphaFoldDB" id="A0A8X6GGP8"/>
<feature type="domain" description="Spaetzle" evidence="5">
    <location>
        <begin position="135"/>
        <end position="230"/>
    </location>
</feature>
<gene>
    <name evidence="6" type="primary">X975_02984</name>
    <name evidence="6" type="ORF">TNCT_461531</name>
</gene>
<keyword evidence="7" id="KW-1185">Reference proteome</keyword>
<dbReference type="GO" id="GO:0005121">
    <property type="term" value="F:Toll binding"/>
    <property type="evidence" value="ECO:0007669"/>
    <property type="project" value="TreeGrafter"/>
</dbReference>
<evidence type="ECO:0000256" key="3">
    <source>
        <dbReference type="ARBA" id="ARBA00023180"/>
    </source>
</evidence>
<evidence type="ECO:0000256" key="1">
    <source>
        <dbReference type="ARBA" id="ARBA00022729"/>
    </source>
</evidence>
<dbReference type="Proteomes" id="UP000887116">
    <property type="component" value="Unassembled WGS sequence"/>
</dbReference>
<dbReference type="EMBL" id="BMAO01012534">
    <property type="protein sequence ID" value="GFQ82093.1"/>
    <property type="molecule type" value="Genomic_DNA"/>
</dbReference>
<dbReference type="InterPro" id="IPR029034">
    <property type="entry name" value="Cystine-knot_cytokine"/>
</dbReference>
<dbReference type="GO" id="GO:0005615">
    <property type="term" value="C:extracellular space"/>
    <property type="evidence" value="ECO:0007669"/>
    <property type="project" value="UniProtKB-ARBA"/>
</dbReference>
<dbReference type="GO" id="GO:0008083">
    <property type="term" value="F:growth factor activity"/>
    <property type="evidence" value="ECO:0007669"/>
    <property type="project" value="TreeGrafter"/>
</dbReference>
<dbReference type="SUPFAM" id="SSF57501">
    <property type="entry name" value="Cystine-knot cytokines"/>
    <property type="match status" value="1"/>
</dbReference>
<sequence length="264" mass="30401">MEHRTVASCVWVSCVILIQIHVTSQQTLRHRTSSRNPSERTVLFPETNTSGHYLPVFPDPVVEYVGREPPLAPPTDKFGRPFCINKAEDTFCEKVENYPKAEIRKAINYSSDEFLELFGTMAISSRKSFNLNEDTVCEQHSRIFFPQAAENENDQWAYVVNDVDYVQTVMAEICVHVNQECRYLEGNLPAGVTSRCRQKYAYKRLLALHPSKKKTYTDSFRFPSCCSCYVRKSFLTTRVRAIEVEDKTPAKQPVARSRRNQGRL</sequence>
<dbReference type="InterPro" id="IPR052444">
    <property type="entry name" value="Spz/Toll_ligand-like"/>
</dbReference>
<keyword evidence="3" id="KW-0325">Glycoprotein</keyword>
<dbReference type="Pfam" id="PF16077">
    <property type="entry name" value="Spaetzle"/>
    <property type="match status" value="1"/>
</dbReference>
<evidence type="ECO:0000259" key="5">
    <source>
        <dbReference type="Pfam" id="PF16077"/>
    </source>
</evidence>
<evidence type="ECO:0000313" key="7">
    <source>
        <dbReference type="Proteomes" id="UP000887116"/>
    </source>
</evidence>
<evidence type="ECO:0000256" key="4">
    <source>
        <dbReference type="SAM" id="SignalP"/>
    </source>
</evidence>
<dbReference type="PANTHER" id="PTHR23199:SF12">
    <property type="entry name" value="NEUROTROPHIN 1-RELATED"/>
    <property type="match status" value="1"/>
</dbReference>
<proteinExistence type="predicted"/>
<keyword evidence="1 4" id="KW-0732">Signal</keyword>
<organism evidence="6 7">
    <name type="scientific">Trichonephila clavata</name>
    <name type="common">Joro spider</name>
    <name type="synonym">Nephila clavata</name>
    <dbReference type="NCBI Taxonomy" id="2740835"/>
    <lineage>
        <taxon>Eukaryota</taxon>
        <taxon>Metazoa</taxon>
        <taxon>Ecdysozoa</taxon>
        <taxon>Arthropoda</taxon>
        <taxon>Chelicerata</taxon>
        <taxon>Arachnida</taxon>
        <taxon>Araneae</taxon>
        <taxon>Araneomorphae</taxon>
        <taxon>Entelegynae</taxon>
        <taxon>Araneoidea</taxon>
        <taxon>Nephilidae</taxon>
        <taxon>Trichonephila</taxon>
    </lineage>
</organism>
<evidence type="ECO:0000313" key="6">
    <source>
        <dbReference type="EMBL" id="GFQ82093.1"/>
    </source>
</evidence>
<dbReference type="Gene3D" id="2.10.90.10">
    <property type="entry name" value="Cystine-knot cytokines"/>
    <property type="match status" value="1"/>
</dbReference>
<accession>A0A8X6GGP8</accession>
<dbReference type="GO" id="GO:0045087">
    <property type="term" value="P:innate immune response"/>
    <property type="evidence" value="ECO:0007669"/>
    <property type="project" value="TreeGrafter"/>
</dbReference>